<evidence type="ECO:0000313" key="2">
    <source>
        <dbReference type="EMBL" id="MBP2020602.1"/>
    </source>
</evidence>
<comment type="caution">
    <text evidence="2">The sequence shown here is derived from an EMBL/GenBank/DDBJ whole genome shotgun (WGS) entry which is preliminary data.</text>
</comment>
<keyword evidence="1" id="KW-1133">Transmembrane helix</keyword>
<protein>
    <submittedName>
        <fullName evidence="2">Na+-transporting methylmalonyl-CoA/oxaloacetate decarboxylase gamma subunit</fullName>
    </submittedName>
</protein>
<dbReference type="Proteomes" id="UP001519308">
    <property type="component" value="Unassembled WGS sequence"/>
</dbReference>
<dbReference type="EMBL" id="JAGGLL010000002">
    <property type="protein sequence ID" value="MBP2020602.1"/>
    <property type="molecule type" value="Genomic_DNA"/>
</dbReference>
<proteinExistence type="predicted"/>
<gene>
    <name evidence="2" type="ORF">J2Z44_000386</name>
</gene>
<dbReference type="RefSeq" id="WP_021283572.1">
    <property type="nucleotide sequence ID" value="NZ_JAGGLL010000002.1"/>
</dbReference>
<feature type="transmembrane region" description="Helical" evidence="1">
    <location>
        <begin position="12"/>
        <end position="33"/>
    </location>
</feature>
<accession>A0ABS4JYI8</accession>
<keyword evidence="3" id="KW-1185">Reference proteome</keyword>
<name>A0ABS4JYI8_9CLOT</name>
<sequence>MSENIKVFFETLTVMGYGMAGIFTVMAIIFISIKGLNSVFRERK</sequence>
<organism evidence="2 3">
    <name type="scientific">Clostridium punense</name>
    <dbReference type="NCBI Taxonomy" id="1054297"/>
    <lineage>
        <taxon>Bacteria</taxon>
        <taxon>Bacillati</taxon>
        <taxon>Bacillota</taxon>
        <taxon>Clostridia</taxon>
        <taxon>Eubacteriales</taxon>
        <taxon>Clostridiaceae</taxon>
        <taxon>Clostridium</taxon>
    </lineage>
</organism>
<evidence type="ECO:0000256" key="1">
    <source>
        <dbReference type="SAM" id="Phobius"/>
    </source>
</evidence>
<evidence type="ECO:0000313" key="3">
    <source>
        <dbReference type="Proteomes" id="UP001519308"/>
    </source>
</evidence>
<keyword evidence="1" id="KW-0472">Membrane</keyword>
<reference evidence="2 3" key="1">
    <citation type="submission" date="2021-03" db="EMBL/GenBank/DDBJ databases">
        <title>Genomic Encyclopedia of Type Strains, Phase IV (KMG-IV): sequencing the most valuable type-strain genomes for metagenomic binning, comparative biology and taxonomic classification.</title>
        <authorList>
            <person name="Goeker M."/>
        </authorList>
    </citation>
    <scope>NUCLEOTIDE SEQUENCE [LARGE SCALE GENOMIC DNA]</scope>
    <source>
        <strain evidence="2 3">DSM 28650</strain>
    </source>
</reference>
<dbReference type="NCBIfam" id="NF040909">
    <property type="entry name" value="OadG_rel_small"/>
    <property type="match status" value="1"/>
</dbReference>
<keyword evidence="1" id="KW-0812">Transmembrane</keyword>